<dbReference type="EMBL" id="BARU01009637">
    <property type="protein sequence ID" value="GAH39670.1"/>
    <property type="molecule type" value="Genomic_DNA"/>
</dbReference>
<feature type="transmembrane region" description="Helical" evidence="1">
    <location>
        <begin position="12"/>
        <end position="30"/>
    </location>
</feature>
<evidence type="ECO:0000313" key="3">
    <source>
        <dbReference type="EMBL" id="GAH39670.1"/>
    </source>
</evidence>
<dbReference type="PROSITE" id="PS50850">
    <property type="entry name" value="MFS"/>
    <property type="match status" value="1"/>
</dbReference>
<feature type="non-terminal residue" evidence="3">
    <location>
        <position position="1"/>
    </location>
</feature>
<evidence type="ECO:0000259" key="2">
    <source>
        <dbReference type="PROSITE" id="PS50850"/>
    </source>
</evidence>
<dbReference type="GO" id="GO:0022857">
    <property type="term" value="F:transmembrane transporter activity"/>
    <property type="evidence" value="ECO:0007669"/>
    <property type="project" value="InterPro"/>
</dbReference>
<accession>X1G4D1</accession>
<dbReference type="AlphaFoldDB" id="X1G4D1"/>
<proteinExistence type="predicted"/>
<keyword evidence="1" id="KW-0812">Transmembrane</keyword>
<keyword evidence="1" id="KW-1133">Transmembrane helix</keyword>
<sequence>SSKFVEKLTKEPLIITGIIIIAFSCIYAGLTWVWEIVILAFIITSSTIAFLIPVIIKYTSDKIEKKYENGLSKFVLPISTLLWIMISFALFTYIGDAWRLLYFVAGGINIVSAIVIGLI</sequence>
<evidence type="ECO:0000256" key="1">
    <source>
        <dbReference type="SAM" id="Phobius"/>
    </source>
</evidence>
<protein>
    <recommendedName>
        <fullName evidence="2">Major facilitator superfamily (MFS) profile domain-containing protein</fullName>
    </recommendedName>
</protein>
<feature type="transmembrane region" description="Helical" evidence="1">
    <location>
        <begin position="100"/>
        <end position="118"/>
    </location>
</feature>
<feature type="domain" description="Major facilitator superfamily (MFS) profile" evidence="2">
    <location>
        <begin position="1"/>
        <end position="119"/>
    </location>
</feature>
<feature type="transmembrane region" description="Helical" evidence="1">
    <location>
        <begin position="36"/>
        <end position="54"/>
    </location>
</feature>
<comment type="caution">
    <text evidence="3">The sequence shown here is derived from an EMBL/GenBank/DDBJ whole genome shotgun (WGS) entry which is preliminary data.</text>
</comment>
<name>X1G4D1_9ZZZZ</name>
<reference evidence="3" key="1">
    <citation type="journal article" date="2014" name="Front. Microbiol.">
        <title>High frequency of phylogenetically diverse reductive dehalogenase-homologous genes in deep subseafloor sedimentary metagenomes.</title>
        <authorList>
            <person name="Kawai M."/>
            <person name="Futagami T."/>
            <person name="Toyoda A."/>
            <person name="Takaki Y."/>
            <person name="Nishi S."/>
            <person name="Hori S."/>
            <person name="Arai W."/>
            <person name="Tsubouchi T."/>
            <person name="Morono Y."/>
            <person name="Uchiyama I."/>
            <person name="Ito T."/>
            <person name="Fujiyama A."/>
            <person name="Inagaki F."/>
            <person name="Takami H."/>
        </authorList>
    </citation>
    <scope>NUCLEOTIDE SEQUENCE</scope>
    <source>
        <strain evidence="3">Expedition CK06-06</strain>
    </source>
</reference>
<keyword evidence="1" id="KW-0472">Membrane</keyword>
<feature type="transmembrane region" description="Helical" evidence="1">
    <location>
        <begin position="74"/>
        <end position="94"/>
    </location>
</feature>
<gene>
    <name evidence="3" type="ORF">S03H2_18565</name>
</gene>
<dbReference type="SUPFAM" id="SSF103473">
    <property type="entry name" value="MFS general substrate transporter"/>
    <property type="match status" value="1"/>
</dbReference>
<organism evidence="3">
    <name type="scientific">marine sediment metagenome</name>
    <dbReference type="NCBI Taxonomy" id="412755"/>
    <lineage>
        <taxon>unclassified sequences</taxon>
        <taxon>metagenomes</taxon>
        <taxon>ecological metagenomes</taxon>
    </lineage>
</organism>
<dbReference type="InterPro" id="IPR036259">
    <property type="entry name" value="MFS_trans_sf"/>
</dbReference>
<dbReference type="InterPro" id="IPR020846">
    <property type="entry name" value="MFS_dom"/>
</dbReference>